<dbReference type="Pfam" id="PF13920">
    <property type="entry name" value="zf-C3HC4_3"/>
    <property type="match status" value="1"/>
</dbReference>
<dbReference type="Gene3D" id="1.20.5.1230">
    <property type="entry name" value="Apolipoprotein A-I"/>
    <property type="match status" value="1"/>
</dbReference>
<protein>
    <submittedName>
        <fullName evidence="5">Putative tnf receptor-associated factor</fullName>
    </submittedName>
</protein>
<dbReference type="SUPFAM" id="SSF57850">
    <property type="entry name" value="RING/U-box"/>
    <property type="match status" value="1"/>
</dbReference>
<name>A0A1E1XRT4_AMBSC</name>
<reference evidence="5" key="2">
    <citation type="journal article" date="2017" name="Front. Cell. Infect. Microbiol.">
        <title>Analysis of the Salivary Gland Transcriptome of Unfed and Partially Fed Amblyomma sculptum Ticks and Descriptive Proteome of the Saliva.</title>
        <authorList>
            <person name="Esteves E."/>
            <person name="Maruyama S.R."/>
            <person name="Kawahara R."/>
            <person name="Fujita A."/>
            <person name="Martins L.A."/>
            <person name="Righi A.A."/>
            <person name="Costa F.B."/>
            <person name="Palmisano G."/>
            <person name="Labruna M.B."/>
            <person name="Sa-Nunes A."/>
            <person name="Ribeiro J.M.C."/>
            <person name="Fogaca A.C."/>
        </authorList>
    </citation>
    <scope>NUCLEOTIDE SEQUENCE</scope>
</reference>
<evidence type="ECO:0000256" key="1">
    <source>
        <dbReference type="ARBA" id="ARBA00022771"/>
    </source>
</evidence>
<accession>A0A1E1XRT4</accession>
<dbReference type="InterPro" id="IPR013083">
    <property type="entry name" value="Znf_RING/FYVE/PHD"/>
</dbReference>
<dbReference type="SUPFAM" id="SSF49599">
    <property type="entry name" value="TRAF domain-like"/>
    <property type="match status" value="1"/>
</dbReference>
<reference evidence="5" key="1">
    <citation type="submission" date="2016-09" db="EMBL/GenBank/DDBJ databases">
        <authorList>
            <person name="Capua I."/>
            <person name="De Benedictis P."/>
            <person name="Joannis T."/>
            <person name="Lombin L.H."/>
            <person name="Cattoli G."/>
        </authorList>
    </citation>
    <scope>NUCLEOTIDE SEQUENCE</scope>
</reference>
<keyword evidence="5" id="KW-0675">Receptor</keyword>
<keyword evidence="1 3" id="KW-0479">Metal-binding</keyword>
<feature type="domain" description="RING-type" evidence="4">
    <location>
        <begin position="25"/>
        <end position="64"/>
    </location>
</feature>
<evidence type="ECO:0000313" key="5">
    <source>
        <dbReference type="EMBL" id="JAU01974.1"/>
    </source>
</evidence>
<dbReference type="AlphaFoldDB" id="A0A1E1XRT4"/>
<dbReference type="CDD" id="cd16449">
    <property type="entry name" value="RING-HC"/>
    <property type="match status" value="1"/>
</dbReference>
<organism evidence="5">
    <name type="scientific">Amblyomma sculptum</name>
    <name type="common">Tick</name>
    <dbReference type="NCBI Taxonomy" id="1581419"/>
    <lineage>
        <taxon>Eukaryota</taxon>
        <taxon>Metazoa</taxon>
        <taxon>Ecdysozoa</taxon>
        <taxon>Arthropoda</taxon>
        <taxon>Chelicerata</taxon>
        <taxon>Arachnida</taxon>
        <taxon>Acari</taxon>
        <taxon>Parasitiformes</taxon>
        <taxon>Ixodida</taxon>
        <taxon>Ixodoidea</taxon>
        <taxon>Ixodidae</taxon>
        <taxon>Amblyomminae</taxon>
        <taxon>Amblyomma</taxon>
    </lineage>
</organism>
<dbReference type="GO" id="GO:0008270">
    <property type="term" value="F:zinc ion binding"/>
    <property type="evidence" value="ECO:0007669"/>
    <property type="project" value="UniProtKB-KW"/>
</dbReference>
<evidence type="ECO:0000256" key="2">
    <source>
        <dbReference type="ARBA" id="ARBA00022833"/>
    </source>
</evidence>
<dbReference type="InterPro" id="IPR001841">
    <property type="entry name" value="Znf_RING"/>
</dbReference>
<keyword evidence="2" id="KW-0862">Zinc</keyword>
<dbReference type="EMBL" id="GFAA01001461">
    <property type="protein sequence ID" value="JAU01974.1"/>
    <property type="molecule type" value="mRNA"/>
</dbReference>
<dbReference type="PROSITE" id="PS50089">
    <property type="entry name" value="ZF_RING_2"/>
    <property type="match status" value="1"/>
</dbReference>
<evidence type="ECO:0000259" key="4">
    <source>
        <dbReference type="PROSITE" id="PS50089"/>
    </source>
</evidence>
<feature type="non-terminal residue" evidence="5">
    <location>
        <position position="1"/>
    </location>
</feature>
<dbReference type="Gene3D" id="3.30.40.10">
    <property type="entry name" value="Zinc/RING finger domain, C3HC4 (zinc finger)"/>
    <property type="match status" value="1"/>
</dbReference>
<sequence>LVGFSGDIDWRPLRFVAPVPENRICSACGLVRKRIVLLPCMHLLCESCSKQCVQDGGRGCPLDRKDFQEEDMEWKETATEAVLCRKVRCWNEDFGCEAVMAASELLNHIQNECKHHSATCTRCSATILCGNVCVHLRSDCSEFILRGSSEGQPKEASSLRTLETLFCEGASEMKAKLQVVVAENKAQIEALNEISHSVSTLGDALENKFVEAADQSRESLARNVGDVSRAVKEEVKECLDASNSKLDEITEKVNSLTPNFRQDVESALRKSYDKVAENGLKIEVLQTKINQNHHKVLRSFEEVQARISLNAGFCHFSITDLSTEIRYVLNNGSVVFKCGRVYLRGYCMRPGVYLKIY</sequence>
<evidence type="ECO:0000256" key="3">
    <source>
        <dbReference type="PROSITE-ProRule" id="PRU00175"/>
    </source>
</evidence>
<proteinExistence type="evidence at transcript level"/>
<keyword evidence="1 3" id="KW-0863">Zinc-finger</keyword>